<dbReference type="Proteomes" id="UP000299102">
    <property type="component" value="Unassembled WGS sequence"/>
</dbReference>
<organism evidence="1 2">
    <name type="scientific">Eumeta variegata</name>
    <name type="common">Bagworm moth</name>
    <name type="synonym">Eumeta japonica</name>
    <dbReference type="NCBI Taxonomy" id="151549"/>
    <lineage>
        <taxon>Eukaryota</taxon>
        <taxon>Metazoa</taxon>
        <taxon>Ecdysozoa</taxon>
        <taxon>Arthropoda</taxon>
        <taxon>Hexapoda</taxon>
        <taxon>Insecta</taxon>
        <taxon>Pterygota</taxon>
        <taxon>Neoptera</taxon>
        <taxon>Endopterygota</taxon>
        <taxon>Lepidoptera</taxon>
        <taxon>Glossata</taxon>
        <taxon>Ditrysia</taxon>
        <taxon>Tineoidea</taxon>
        <taxon>Psychidae</taxon>
        <taxon>Oiketicinae</taxon>
        <taxon>Eumeta</taxon>
    </lineage>
</organism>
<dbReference type="AlphaFoldDB" id="A0A4C1VBW5"/>
<name>A0A4C1VBW5_EUMVA</name>
<evidence type="ECO:0000313" key="1">
    <source>
        <dbReference type="EMBL" id="GBP36638.1"/>
    </source>
</evidence>
<sequence length="104" mass="12079">MRHGTPPLQLSNEFEWCRGTREHFFVEPLVSTPGQLAFVSPRQINYFAGMSAKRLGIVYFYSIRFVCLHPRPARGSVLDDRVNTDRYTYSSIILFCFKIVKAMQ</sequence>
<gene>
    <name evidence="1" type="ORF">EVAR_35222_1</name>
</gene>
<keyword evidence="2" id="KW-1185">Reference proteome</keyword>
<proteinExistence type="predicted"/>
<protein>
    <submittedName>
        <fullName evidence="1">Uncharacterized protein</fullName>
    </submittedName>
</protein>
<reference evidence="1 2" key="1">
    <citation type="journal article" date="2019" name="Commun. Biol.">
        <title>The bagworm genome reveals a unique fibroin gene that provides high tensile strength.</title>
        <authorList>
            <person name="Kono N."/>
            <person name="Nakamura H."/>
            <person name="Ohtoshi R."/>
            <person name="Tomita M."/>
            <person name="Numata K."/>
            <person name="Arakawa K."/>
        </authorList>
    </citation>
    <scope>NUCLEOTIDE SEQUENCE [LARGE SCALE GENOMIC DNA]</scope>
</reference>
<evidence type="ECO:0000313" key="2">
    <source>
        <dbReference type="Proteomes" id="UP000299102"/>
    </source>
</evidence>
<dbReference type="EMBL" id="BGZK01000321">
    <property type="protein sequence ID" value="GBP36638.1"/>
    <property type="molecule type" value="Genomic_DNA"/>
</dbReference>
<accession>A0A4C1VBW5</accession>
<comment type="caution">
    <text evidence="1">The sequence shown here is derived from an EMBL/GenBank/DDBJ whole genome shotgun (WGS) entry which is preliminary data.</text>
</comment>